<feature type="domain" description="Aldehyde oxidase/xanthine dehydrogenase a/b hammerhead" evidence="3">
    <location>
        <begin position="21"/>
        <end position="134"/>
    </location>
</feature>
<accession>A0ABP7L3Y7</accession>
<dbReference type="SUPFAM" id="SSF54665">
    <property type="entry name" value="CO dehydrogenase molybdoprotein N-domain-like"/>
    <property type="match status" value="1"/>
</dbReference>
<dbReference type="SUPFAM" id="SSF56003">
    <property type="entry name" value="Molybdenum cofactor-binding domain"/>
    <property type="match status" value="1"/>
</dbReference>
<dbReference type="EMBL" id="BAAAZA010000032">
    <property type="protein sequence ID" value="GAA3894502.1"/>
    <property type="molecule type" value="Genomic_DNA"/>
</dbReference>
<dbReference type="InterPro" id="IPR037165">
    <property type="entry name" value="AldOxase/xan_DH_Mopterin-bd_sf"/>
</dbReference>
<dbReference type="Gene3D" id="3.30.365.10">
    <property type="entry name" value="Aldehyde oxidase/xanthine dehydrogenase, molybdopterin binding domain"/>
    <property type="match status" value="4"/>
</dbReference>
<name>A0ABP7L3Y7_9ACTN</name>
<protein>
    <submittedName>
        <fullName evidence="4">Xanthine dehydrogenase family protein molybdopterin-binding subunit</fullName>
    </submittedName>
</protein>
<dbReference type="Pfam" id="PF02738">
    <property type="entry name" value="MoCoBD_1"/>
    <property type="match status" value="1"/>
</dbReference>
<dbReference type="Proteomes" id="UP001501563">
    <property type="component" value="Unassembled WGS sequence"/>
</dbReference>
<dbReference type="RefSeq" id="WP_345553431.1">
    <property type="nucleotide sequence ID" value="NZ_BAAAZA010000032.1"/>
</dbReference>
<dbReference type="Pfam" id="PF20256">
    <property type="entry name" value="MoCoBD_2"/>
    <property type="match status" value="1"/>
</dbReference>
<comment type="caution">
    <text evidence="4">The sequence shown here is derived from an EMBL/GenBank/DDBJ whole genome shotgun (WGS) entry which is preliminary data.</text>
</comment>
<dbReference type="Gene3D" id="3.90.1170.50">
    <property type="entry name" value="Aldehyde oxidase/xanthine dehydrogenase, a/b hammerhead"/>
    <property type="match status" value="1"/>
</dbReference>
<sequence length="741" mass="78234">MAEPGTPDGSVTRVEDGPLVSGRGCFVADLRVPGCTEAAFVRSDTAHGRLRAVDLAASRQVPGVLGAWWAGDLEEIPLVPVLMEPDVDGGRPWPALAVDRVRYSGEAVAVVVAEDRYLAEDGRDAARVTLDPLPAVLDPQVAARDEVLLYPGRSNVARETNLGDPIDPGVWERAAVVVEATYRYPLLCHTSMEARAILVRPDTGGGITVWCSHQAPHRLRGDLADALGLAADKVRVVVPDVGGAFGGKSETWPEYLAVALAALRLDRPVRWVEDRKEALTAGPRGRGQSQWVRLASDAGGHLLALEMRTDAAVGGYPHTGSFLPEVTGRMAAGTYAIPQVCVRARAVVTTTPPLCPYRGAGRPEAAYAVECTVDLMARRLGMDPAQLRRLNFVRPEAFPFDTPTGFRYDSGDYAAALDLALRTAGYADWRSEQAGRRAHGGIPLGLGICTYVERSGAGGEYGAVEAHMDGSFTATSGCCSTGQGHATTFAQVVANELGVDRRRVRLIEADTAVVPDGVGSFASRSMQSGGEALLRAARDLVGEARVRAAARTGVHVDTASFERGAVRANGSTFTLAELAADGPLRAEARAEPPQAFPFGAYVAVVEVDPELGTVHVVRLVAVDDYGTVVNPLVVRGQTYGSIAQGLGQALYEADVHDEEGVPRAVSLLDYLLPTLSEMPEVAMDETCTPNPNTLLGAKGAGEAGCIGTPPAVVNAVADALRIDPTALAMPLTPRVCWEAGR</sequence>
<dbReference type="PANTHER" id="PTHR11908">
    <property type="entry name" value="XANTHINE DEHYDROGENASE"/>
    <property type="match status" value="1"/>
</dbReference>
<dbReference type="InterPro" id="IPR046867">
    <property type="entry name" value="AldOxase/xan_DH_MoCoBD2"/>
</dbReference>
<dbReference type="InterPro" id="IPR008274">
    <property type="entry name" value="AldOxase/xan_DH_MoCoBD1"/>
</dbReference>
<dbReference type="SMART" id="SM01008">
    <property type="entry name" value="Ald_Xan_dh_C"/>
    <property type="match status" value="1"/>
</dbReference>
<evidence type="ECO:0000313" key="4">
    <source>
        <dbReference type="EMBL" id="GAA3894502.1"/>
    </source>
</evidence>
<evidence type="ECO:0000256" key="1">
    <source>
        <dbReference type="ARBA" id="ARBA00022505"/>
    </source>
</evidence>
<evidence type="ECO:0000256" key="2">
    <source>
        <dbReference type="ARBA" id="ARBA00023002"/>
    </source>
</evidence>
<dbReference type="Pfam" id="PF01315">
    <property type="entry name" value="Ald_Xan_dh_C"/>
    <property type="match status" value="1"/>
</dbReference>
<dbReference type="PANTHER" id="PTHR11908:SF132">
    <property type="entry name" value="ALDEHYDE OXIDASE 1-RELATED"/>
    <property type="match status" value="1"/>
</dbReference>
<evidence type="ECO:0000313" key="5">
    <source>
        <dbReference type="Proteomes" id="UP001501563"/>
    </source>
</evidence>
<keyword evidence="5" id="KW-1185">Reference proteome</keyword>
<keyword evidence="1" id="KW-0500">Molybdenum</keyword>
<dbReference type="InterPro" id="IPR016208">
    <property type="entry name" value="Ald_Oxase/xanthine_DH-like"/>
</dbReference>
<dbReference type="InterPro" id="IPR000674">
    <property type="entry name" value="Ald_Oxase/Xan_DH_a/b"/>
</dbReference>
<evidence type="ECO:0000259" key="3">
    <source>
        <dbReference type="SMART" id="SM01008"/>
    </source>
</evidence>
<keyword evidence="2" id="KW-0560">Oxidoreductase</keyword>
<dbReference type="InterPro" id="IPR036856">
    <property type="entry name" value="Ald_Oxase/Xan_DH_a/b_sf"/>
</dbReference>
<proteinExistence type="predicted"/>
<organism evidence="4 5">
    <name type="scientific">Streptomyces lannensis</name>
    <dbReference type="NCBI Taxonomy" id="766498"/>
    <lineage>
        <taxon>Bacteria</taxon>
        <taxon>Bacillati</taxon>
        <taxon>Actinomycetota</taxon>
        <taxon>Actinomycetes</taxon>
        <taxon>Kitasatosporales</taxon>
        <taxon>Streptomycetaceae</taxon>
        <taxon>Streptomyces</taxon>
    </lineage>
</organism>
<gene>
    <name evidence="4" type="ORF">GCM10022207_73270</name>
</gene>
<reference evidence="5" key="1">
    <citation type="journal article" date="2019" name="Int. J. Syst. Evol. Microbiol.">
        <title>The Global Catalogue of Microorganisms (GCM) 10K type strain sequencing project: providing services to taxonomists for standard genome sequencing and annotation.</title>
        <authorList>
            <consortium name="The Broad Institute Genomics Platform"/>
            <consortium name="The Broad Institute Genome Sequencing Center for Infectious Disease"/>
            <person name="Wu L."/>
            <person name="Ma J."/>
        </authorList>
    </citation>
    <scope>NUCLEOTIDE SEQUENCE [LARGE SCALE GENOMIC DNA]</scope>
    <source>
        <strain evidence="5">JCM 16578</strain>
    </source>
</reference>